<dbReference type="InterPro" id="IPR010105">
    <property type="entry name" value="TonB_sidphr_rcpt"/>
</dbReference>
<evidence type="ECO:0000256" key="3">
    <source>
        <dbReference type="ARBA" id="ARBA00022448"/>
    </source>
</evidence>
<dbReference type="GO" id="GO:0038023">
    <property type="term" value="F:signaling receptor activity"/>
    <property type="evidence" value="ECO:0007669"/>
    <property type="project" value="InterPro"/>
</dbReference>
<keyword evidence="5" id="KW-0410">Iron transport</keyword>
<dbReference type="GO" id="GO:0015344">
    <property type="term" value="F:siderophore uptake transmembrane transporter activity"/>
    <property type="evidence" value="ECO:0007669"/>
    <property type="project" value="TreeGrafter"/>
</dbReference>
<evidence type="ECO:0000256" key="4">
    <source>
        <dbReference type="ARBA" id="ARBA00022452"/>
    </source>
</evidence>
<dbReference type="InterPro" id="IPR000531">
    <property type="entry name" value="Beta-barrel_TonB"/>
</dbReference>
<dbReference type="Pfam" id="PF07660">
    <property type="entry name" value="STN"/>
    <property type="match status" value="1"/>
</dbReference>
<evidence type="ECO:0000256" key="14">
    <source>
        <dbReference type="PROSITE-ProRule" id="PRU01360"/>
    </source>
</evidence>
<feature type="signal peptide" evidence="16">
    <location>
        <begin position="1"/>
        <end position="50"/>
    </location>
</feature>
<dbReference type="Pfam" id="PF00593">
    <property type="entry name" value="TonB_dep_Rec_b-barrel"/>
    <property type="match status" value="1"/>
</dbReference>
<keyword evidence="11 14" id="KW-0472">Membrane</keyword>
<keyword evidence="19" id="KW-1185">Reference proteome</keyword>
<keyword evidence="12 18" id="KW-0675">Receptor</keyword>
<name>A0A446CF74_9BURK</name>
<evidence type="ECO:0000313" key="19">
    <source>
        <dbReference type="Proteomes" id="UP000289184"/>
    </source>
</evidence>
<keyword evidence="8" id="KW-0408">Iron</keyword>
<dbReference type="InterPro" id="IPR036942">
    <property type="entry name" value="Beta-barrel_TonB_sf"/>
</dbReference>
<reference evidence="18 19" key="1">
    <citation type="submission" date="2018-07" db="EMBL/GenBank/DDBJ databases">
        <authorList>
            <person name="Peeters C."/>
        </authorList>
    </citation>
    <scope>NUCLEOTIDE SEQUENCE [LARGE SCALE GENOMIC DNA]</scope>
    <source>
        <strain evidence="18 19">LMG 3411</strain>
    </source>
</reference>
<evidence type="ECO:0000256" key="10">
    <source>
        <dbReference type="ARBA" id="ARBA00023077"/>
    </source>
</evidence>
<accession>A0A446CF74</accession>
<keyword evidence="7 16" id="KW-0732">Signal</keyword>
<dbReference type="PANTHER" id="PTHR32552">
    <property type="entry name" value="FERRICHROME IRON RECEPTOR-RELATED"/>
    <property type="match status" value="1"/>
</dbReference>
<evidence type="ECO:0000256" key="15">
    <source>
        <dbReference type="RuleBase" id="RU003357"/>
    </source>
</evidence>
<dbReference type="Proteomes" id="UP000289184">
    <property type="component" value="Unassembled WGS sequence"/>
</dbReference>
<sequence>MKTHRLRAATPSSGARACLRACPQPFFTVLLPLAAALAALSAPSPSYAQAAPATAAQSESARVYAIAPGPLNDALAAFARQAGISLGYSSSQLSGARSAGLNGQYGVEDGLRALLAGTGYRAVNVDGGIRVEAEPPSATSTLAPVLVTGAYHAQTEGTQSYGSSMATIGKTEQALKDIPQSVTVVTRKRLDDQNLSTISEVLENTTGVTISEVADGGRNFYSRGFKITNIQYDGVPLSRSFYAVGNSFTGSTAYLDRVEVFRGAQGLFEGAGQPGGSVNLVRKRPTAETQVLMEARAGSWDHVGGMLDAGGALNADGSLRARAVLDLDSKGSSIDVVKERNTNLYFALDYDLSPSTTVGAGVLVSRLRSTPFFGGLPRYSDGSSLGLKRSTFLGADWNQWDRDETQVFADLTHRFNGDWRVNVAATYVKETSLTSALDATGAVDPVTLMRPMRNAWNYDKSAEHIGFDANVNGRFTVLGMAQDLTVGVSMSRLTSKDRIEYASNYLPLDVFHPNPHVPKPDSFPDSQRTSRYEPHVQKGIYAQLRSSLTEDLTLVSGGRFSWFESRYTTQAATWDDVSTAKASAEFTPMVGLVYALTPQWSAYASYADIFEPQTATTLDGSILKPIVGANYEVGVKGELMDGKLNTSFALYRIDQKNRAVQDYEAGPVCNGGYCSRAAGKVRSQGFEAEMSGELMRGLQVAAGYTFNSNKYLSDPDREGQTFSEETPRHLLRLWSEYRLPGQLNRLSVGAGVNWQSALTNSISKVRRPSYSVWNARVAYDVTSNWTAALNVNNLFDKVYYEYPGYVENRNNYGAPRSVTLTLRGRF</sequence>
<keyword evidence="10 15" id="KW-0798">TonB box</keyword>
<dbReference type="AlphaFoldDB" id="A0A446CF74"/>
<dbReference type="Gene3D" id="2.40.170.20">
    <property type="entry name" value="TonB-dependent receptor, beta-barrel domain"/>
    <property type="match status" value="1"/>
</dbReference>
<dbReference type="GO" id="GO:0015891">
    <property type="term" value="P:siderophore transport"/>
    <property type="evidence" value="ECO:0007669"/>
    <property type="project" value="InterPro"/>
</dbReference>
<dbReference type="InterPro" id="IPR037066">
    <property type="entry name" value="Plug_dom_sf"/>
</dbReference>
<keyword evidence="9" id="KW-0406">Ion transport</keyword>
<gene>
    <name evidence="18" type="primary">fptA_3</name>
    <name evidence="18" type="ORF">AGI3411_02639</name>
</gene>
<evidence type="ECO:0000256" key="6">
    <source>
        <dbReference type="ARBA" id="ARBA00022692"/>
    </source>
</evidence>
<comment type="subcellular location">
    <subcellularLocation>
        <location evidence="1 14">Cell outer membrane</location>
        <topology evidence="1 14">Multi-pass membrane protein</topology>
    </subcellularLocation>
</comment>
<dbReference type="RefSeq" id="WP_244240344.1">
    <property type="nucleotide sequence ID" value="NZ_UFQB01000009.1"/>
</dbReference>
<keyword evidence="6 14" id="KW-0812">Transmembrane</keyword>
<dbReference type="Pfam" id="PF07715">
    <property type="entry name" value="Plug"/>
    <property type="match status" value="1"/>
</dbReference>
<evidence type="ECO:0000313" key="18">
    <source>
        <dbReference type="EMBL" id="SSW66544.1"/>
    </source>
</evidence>
<feature type="chain" id="PRO_5019405525" evidence="16">
    <location>
        <begin position="51"/>
        <end position="826"/>
    </location>
</feature>
<keyword evidence="3 14" id="KW-0813">Transport</keyword>
<evidence type="ECO:0000256" key="1">
    <source>
        <dbReference type="ARBA" id="ARBA00004571"/>
    </source>
</evidence>
<dbReference type="PROSITE" id="PS52016">
    <property type="entry name" value="TONB_DEPENDENT_REC_3"/>
    <property type="match status" value="1"/>
</dbReference>
<dbReference type="Gene3D" id="2.170.130.10">
    <property type="entry name" value="TonB-dependent receptor, plug domain"/>
    <property type="match status" value="1"/>
</dbReference>
<evidence type="ECO:0000256" key="13">
    <source>
        <dbReference type="ARBA" id="ARBA00023237"/>
    </source>
</evidence>
<dbReference type="GO" id="GO:0009279">
    <property type="term" value="C:cell outer membrane"/>
    <property type="evidence" value="ECO:0007669"/>
    <property type="project" value="UniProtKB-SubCell"/>
</dbReference>
<evidence type="ECO:0000256" key="7">
    <source>
        <dbReference type="ARBA" id="ARBA00022729"/>
    </source>
</evidence>
<evidence type="ECO:0000256" key="2">
    <source>
        <dbReference type="ARBA" id="ARBA00009810"/>
    </source>
</evidence>
<dbReference type="NCBIfam" id="TIGR01783">
    <property type="entry name" value="TonB-siderophor"/>
    <property type="match status" value="1"/>
</dbReference>
<proteinExistence type="inferred from homology"/>
<evidence type="ECO:0000259" key="17">
    <source>
        <dbReference type="SMART" id="SM00965"/>
    </source>
</evidence>
<dbReference type="PANTHER" id="PTHR32552:SF74">
    <property type="entry name" value="HYDROXAMATE SIDEROPHORE RECEPTOR FHUE"/>
    <property type="match status" value="1"/>
</dbReference>
<keyword evidence="4 14" id="KW-1134">Transmembrane beta strand</keyword>
<dbReference type="EMBL" id="UFQB01000009">
    <property type="protein sequence ID" value="SSW66544.1"/>
    <property type="molecule type" value="Genomic_DNA"/>
</dbReference>
<dbReference type="SUPFAM" id="SSF56935">
    <property type="entry name" value="Porins"/>
    <property type="match status" value="1"/>
</dbReference>
<feature type="domain" description="Secretin/TonB short N-terminal" evidence="17">
    <location>
        <begin position="84"/>
        <end position="134"/>
    </location>
</feature>
<dbReference type="InterPro" id="IPR039426">
    <property type="entry name" value="TonB-dep_rcpt-like"/>
</dbReference>
<dbReference type="InterPro" id="IPR011662">
    <property type="entry name" value="Secretin/TonB_short_N"/>
</dbReference>
<protein>
    <submittedName>
        <fullName evidence="18">Fe(3+)-pyochelin receptor</fullName>
    </submittedName>
</protein>
<dbReference type="InterPro" id="IPR012910">
    <property type="entry name" value="Plug_dom"/>
</dbReference>
<evidence type="ECO:0000256" key="9">
    <source>
        <dbReference type="ARBA" id="ARBA00023065"/>
    </source>
</evidence>
<dbReference type="SMART" id="SM00965">
    <property type="entry name" value="STN"/>
    <property type="match status" value="1"/>
</dbReference>
<organism evidence="18 19">
    <name type="scientific">Achromobacter agilis</name>
    <dbReference type="NCBI Taxonomy" id="1353888"/>
    <lineage>
        <taxon>Bacteria</taxon>
        <taxon>Pseudomonadati</taxon>
        <taxon>Pseudomonadota</taxon>
        <taxon>Betaproteobacteria</taxon>
        <taxon>Burkholderiales</taxon>
        <taxon>Alcaligenaceae</taxon>
        <taxon>Achromobacter</taxon>
    </lineage>
</organism>
<dbReference type="FunFam" id="2.170.130.10:FF:000010">
    <property type="entry name" value="Ferripyoverdine receptor"/>
    <property type="match status" value="1"/>
</dbReference>
<evidence type="ECO:0000256" key="5">
    <source>
        <dbReference type="ARBA" id="ARBA00022496"/>
    </source>
</evidence>
<evidence type="ECO:0000256" key="16">
    <source>
        <dbReference type="SAM" id="SignalP"/>
    </source>
</evidence>
<evidence type="ECO:0000256" key="11">
    <source>
        <dbReference type="ARBA" id="ARBA00023136"/>
    </source>
</evidence>
<keyword evidence="13 14" id="KW-0998">Cell outer membrane</keyword>
<dbReference type="Gene3D" id="3.55.50.30">
    <property type="match status" value="1"/>
</dbReference>
<evidence type="ECO:0000256" key="12">
    <source>
        <dbReference type="ARBA" id="ARBA00023170"/>
    </source>
</evidence>
<comment type="similarity">
    <text evidence="2 14 15">Belongs to the TonB-dependent receptor family.</text>
</comment>
<evidence type="ECO:0000256" key="8">
    <source>
        <dbReference type="ARBA" id="ARBA00023004"/>
    </source>
</evidence>
<dbReference type="CDD" id="cd01347">
    <property type="entry name" value="ligand_gated_channel"/>
    <property type="match status" value="1"/>
</dbReference>